<feature type="compositionally biased region" description="Acidic residues" evidence="9">
    <location>
        <begin position="602"/>
        <end position="611"/>
    </location>
</feature>
<evidence type="ECO:0000256" key="6">
    <source>
        <dbReference type="ARBA" id="ARBA00022806"/>
    </source>
</evidence>
<dbReference type="GO" id="GO:0005524">
    <property type="term" value="F:ATP binding"/>
    <property type="evidence" value="ECO:0007669"/>
    <property type="project" value="UniProtKB-KW"/>
</dbReference>
<evidence type="ECO:0000259" key="11">
    <source>
        <dbReference type="PROSITE" id="PS51643"/>
    </source>
</evidence>
<comment type="similarity">
    <text evidence="1">In the N-terminal section; belongs to the CRISPR-associated nuclease Cas3-HD family.</text>
</comment>
<reference evidence="12 13" key="1">
    <citation type="submission" date="2019-05" db="EMBL/GenBank/DDBJ databases">
        <authorList>
            <consortium name="Science for Life Laboratories"/>
        </authorList>
    </citation>
    <scope>NUCLEOTIDE SEQUENCE [LARGE SCALE GENOMIC DNA]</scope>
    <source>
        <strain evidence="12">Soil9</strain>
    </source>
</reference>
<dbReference type="SUPFAM" id="SSF52540">
    <property type="entry name" value="P-loop containing nucleoside triphosphate hydrolases"/>
    <property type="match status" value="1"/>
</dbReference>
<evidence type="ECO:0000256" key="4">
    <source>
        <dbReference type="ARBA" id="ARBA00022741"/>
    </source>
</evidence>
<proteinExistence type="inferred from homology"/>
<dbReference type="InterPro" id="IPR054712">
    <property type="entry name" value="Cas3-like_dom"/>
</dbReference>
<gene>
    <name evidence="12" type="ORF">SOIL9_78820</name>
</gene>
<name>A0A6P2DL87_9BACT</name>
<dbReference type="GO" id="GO:0051607">
    <property type="term" value="P:defense response to virus"/>
    <property type="evidence" value="ECO:0007669"/>
    <property type="project" value="UniProtKB-KW"/>
</dbReference>
<evidence type="ECO:0000313" key="12">
    <source>
        <dbReference type="EMBL" id="VTS01341.1"/>
    </source>
</evidence>
<keyword evidence="7" id="KW-0067">ATP-binding</keyword>
<sequence length="1375" mass="152738">MSSPTPDQFEAFYKAATLAIAELELAERRVREPGYEPEKPPKAKEPFPWQERLATRVCGGNWPRAIALPTAAGKTACIDIAIFALACGASDFRQPRRIFFVVDRRIVVDQAWMHAKKLAKALRTAKSGILKQVADALRAIAEPGWHELSEKEQDEVRPLDVYALRGGMYRESAWARSPLQPTVIASTVDQVGSRLLFRGYGVSDSMKPVHAGLVGNDSLILLDEAHCAKPFDQTMRAVEQYRAWGEKNEATLRFVSITATPLGGLPESQIERAAVEDRAHPVLGARINASKPARLVVAEKAKGKTWKQWGKPLVEKLVEQAKELAGEFACVGIIVNRVATARELAKRLGAEAVLLTGRMRPLDRDRLFTERLQPLLSGASGEPPKFVVGTQCLECGADFDFHALVTECASLDALRQRFGRLNRVAARSSAKAVVVIRSDQTEPEEKETDRDPVYDNALANTWNWLNANAKDGVFDFGVSAVNEVLSGVSDEKLSELNAPSKDAPVLFPAHLDCWVQTHPIPTPDPDPSLFLHGPKQAGQPDVQVVFRADLGDNSDLWAEIVALCPPSSSEAVAVPIGVFKKWMTDELVTDDTADVEGGTPEEKDEREEEPTPGERIALRWKGGDSDQTLVLTVPSDEFVRPGNLFVVPCSAPGIEGLGDFPFGSVTDYAEEAFQCSRDKALLRLPDLVIPEDASKGEEIESATAAIERLRELPDGDLPDWQKRAADHFAEPKNLRRCEIERHPLGGFVITGKRRLGQFAPTYLDDSEPAESFRGVAVTLKDHSAGVAWHAERFAKVCGLDRMLFTQAGLWHDLGKLDPRFQAMLRQSSPRTAVGDPLAKSARSPRTEVERDEARQIHKYPKGARHELLSVALVTEKVGADKVNDLLLHLIATHHGSARPFTSPVDDSTDGIDTHRPFTPELFGETFPSTSYRQDIRTWNAELPERFWRVIRKYGWWGAAYHETVFRLADHTQSAAEQEDEVTPAPGVTAWVSTPTDTARPGAYPLPLTGFDGSNPLSFLAALGTLRLAEELFPGTMLKWQRVDLWRPTLMLPTATSPEEFVSRLHARVHCGIDPKAEEISEKRHKDYRQRKKTTELARQLVKDRKLRGKEREEAIAKEVSPLEIEEFAARREWLLALESAVPAPFLSLGKSIAVSQEEFAAFASRNAQRLHKIGSSERSNADFTTAFGNEACIDGNGRIIPTEFQLITGSGHQFFLDTFGALMQSVTPDRLQRALFGPWVYSDLRLSFRWDPIDDRRYAVSWEDPSSKEVRTEHGANLLAAFALPLFPVAPTRRGARTTGVNSDCEEATFTWPMWEDPRRVDSIRSLFQCHRLRTEKVKLSTSESYGVALLYRTRKFEVGSPPLSKLNLCTAVPV</sequence>
<accession>A0A6P2DL87</accession>
<dbReference type="InterPro" id="IPR006483">
    <property type="entry name" value="CRISPR-assoc_Cas3_HD"/>
</dbReference>
<feature type="domain" description="Helicase ATP-binding" evidence="10">
    <location>
        <begin position="55"/>
        <end position="279"/>
    </location>
</feature>
<feature type="region of interest" description="Disordered" evidence="9">
    <location>
        <begin position="589"/>
        <end position="613"/>
    </location>
</feature>
<dbReference type="GO" id="GO:0004386">
    <property type="term" value="F:helicase activity"/>
    <property type="evidence" value="ECO:0007669"/>
    <property type="project" value="UniProtKB-KW"/>
</dbReference>
<evidence type="ECO:0000256" key="5">
    <source>
        <dbReference type="ARBA" id="ARBA00022801"/>
    </source>
</evidence>
<keyword evidence="3" id="KW-0479">Metal-binding</keyword>
<dbReference type="PROSITE" id="PS51643">
    <property type="entry name" value="HD_CAS3"/>
    <property type="match status" value="1"/>
</dbReference>
<dbReference type="SUPFAM" id="SSF109604">
    <property type="entry name" value="HD-domain/PDEase-like"/>
    <property type="match status" value="1"/>
</dbReference>
<evidence type="ECO:0000259" key="10">
    <source>
        <dbReference type="PROSITE" id="PS51192"/>
    </source>
</evidence>
<keyword evidence="6" id="KW-0347">Helicase</keyword>
<organism evidence="12 13">
    <name type="scientific">Gemmata massiliana</name>
    <dbReference type="NCBI Taxonomy" id="1210884"/>
    <lineage>
        <taxon>Bacteria</taxon>
        <taxon>Pseudomonadati</taxon>
        <taxon>Planctomycetota</taxon>
        <taxon>Planctomycetia</taxon>
        <taxon>Gemmatales</taxon>
        <taxon>Gemmataceae</taxon>
        <taxon>Gemmata</taxon>
    </lineage>
</organism>
<evidence type="ECO:0000256" key="2">
    <source>
        <dbReference type="ARBA" id="ARBA00009046"/>
    </source>
</evidence>
<keyword evidence="8" id="KW-0051">Antiviral defense</keyword>
<keyword evidence="5" id="KW-0378">Hydrolase</keyword>
<evidence type="ECO:0000313" key="13">
    <source>
        <dbReference type="Proteomes" id="UP000464178"/>
    </source>
</evidence>
<dbReference type="GO" id="GO:0016787">
    <property type="term" value="F:hydrolase activity"/>
    <property type="evidence" value="ECO:0007669"/>
    <property type="project" value="UniProtKB-KW"/>
</dbReference>
<dbReference type="KEGG" id="gms:SOIL9_78820"/>
<dbReference type="PROSITE" id="PS51192">
    <property type="entry name" value="HELICASE_ATP_BIND_1"/>
    <property type="match status" value="1"/>
</dbReference>
<evidence type="ECO:0000256" key="1">
    <source>
        <dbReference type="ARBA" id="ARBA00006847"/>
    </source>
</evidence>
<dbReference type="NCBIfam" id="TIGR01596">
    <property type="entry name" value="cas3_HD"/>
    <property type="match status" value="1"/>
</dbReference>
<feature type="domain" description="HD Cas3-type" evidence="11">
    <location>
        <begin position="772"/>
        <end position="971"/>
    </location>
</feature>
<dbReference type="RefSeq" id="WP_162672422.1">
    <property type="nucleotide sequence ID" value="NZ_LR593886.1"/>
</dbReference>
<dbReference type="InterPro" id="IPR038257">
    <property type="entry name" value="CRISPR-assoc_Cas3_HD_sf"/>
</dbReference>
<dbReference type="Pfam" id="PF18019">
    <property type="entry name" value="Cas3_HD"/>
    <property type="match status" value="1"/>
</dbReference>
<dbReference type="InterPro" id="IPR014001">
    <property type="entry name" value="Helicase_ATP-bd"/>
</dbReference>
<feature type="region of interest" description="Disordered" evidence="9">
    <location>
        <begin position="827"/>
        <end position="852"/>
    </location>
</feature>
<evidence type="ECO:0000256" key="9">
    <source>
        <dbReference type="SAM" id="MobiDB-lite"/>
    </source>
</evidence>
<dbReference type="GO" id="GO:0046872">
    <property type="term" value="F:metal ion binding"/>
    <property type="evidence" value="ECO:0007669"/>
    <property type="project" value="UniProtKB-KW"/>
</dbReference>
<dbReference type="InterPro" id="IPR013444">
    <property type="entry name" value="Helicase_Cas3_CRISPR-ass_Anaes"/>
</dbReference>
<dbReference type="InterPro" id="IPR027417">
    <property type="entry name" value="P-loop_NTPase"/>
</dbReference>
<dbReference type="Gene3D" id="1.10.3210.30">
    <property type="match status" value="1"/>
</dbReference>
<comment type="similarity">
    <text evidence="2">In the central section; belongs to the CRISPR-associated helicase Cas3 family.</text>
</comment>
<evidence type="ECO:0000256" key="7">
    <source>
        <dbReference type="ARBA" id="ARBA00022840"/>
    </source>
</evidence>
<keyword evidence="4" id="KW-0547">Nucleotide-binding</keyword>
<dbReference type="Proteomes" id="UP000464178">
    <property type="component" value="Chromosome"/>
</dbReference>
<evidence type="ECO:0000256" key="8">
    <source>
        <dbReference type="ARBA" id="ARBA00023118"/>
    </source>
</evidence>
<evidence type="ECO:0000256" key="3">
    <source>
        <dbReference type="ARBA" id="ARBA00022723"/>
    </source>
</evidence>
<dbReference type="EMBL" id="LR593886">
    <property type="protein sequence ID" value="VTS01341.1"/>
    <property type="molecule type" value="Genomic_DNA"/>
</dbReference>
<dbReference type="Pfam" id="PF22590">
    <property type="entry name" value="Cas3-like_C_2"/>
    <property type="match status" value="1"/>
</dbReference>
<dbReference type="Gene3D" id="3.40.50.300">
    <property type="entry name" value="P-loop containing nucleotide triphosphate hydrolases"/>
    <property type="match status" value="2"/>
</dbReference>
<keyword evidence="13" id="KW-1185">Reference proteome</keyword>
<dbReference type="NCBIfam" id="TIGR02621">
    <property type="entry name" value="cas3_GSU0051"/>
    <property type="match status" value="1"/>
</dbReference>
<protein>
    <submittedName>
        <fullName evidence="12">CRISPR-associated helicase Cas3, subtype Dpsyc</fullName>
    </submittedName>
</protein>